<feature type="binding site" evidence="5">
    <location>
        <position position="16"/>
    </location>
    <ligand>
        <name>S-adenosyl-L-methionine</name>
        <dbReference type="ChEBI" id="CHEBI:59789"/>
    </ligand>
</feature>
<evidence type="ECO:0000256" key="1">
    <source>
        <dbReference type="ARBA" id="ARBA00022603"/>
    </source>
</evidence>
<dbReference type="GO" id="GO:0003723">
    <property type="term" value="F:RNA binding"/>
    <property type="evidence" value="ECO:0007669"/>
    <property type="project" value="UniProtKB-UniRule"/>
</dbReference>
<keyword evidence="1 5" id="KW-0489">Methyltransferase</keyword>
<organism evidence="8 9">
    <name type="scientific">Brevibacterium ravenspurgense</name>
    <dbReference type="NCBI Taxonomy" id="479117"/>
    <lineage>
        <taxon>Bacteria</taxon>
        <taxon>Bacillati</taxon>
        <taxon>Actinomycetota</taxon>
        <taxon>Actinomycetes</taxon>
        <taxon>Micrococcales</taxon>
        <taxon>Brevibacteriaceae</taxon>
        <taxon>Brevibacterium</taxon>
    </lineage>
</organism>
<keyword evidence="4 5" id="KW-0694">RNA-binding</keyword>
<dbReference type="InterPro" id="IPR023165">
    <property type="entry name" value="rRNA_Ade_diMease-like_C"/>
</dbReference>
<dbReference type="PANTHER" id="PTHR11727">
    <property type="entry name" value="DIMETHYLADENOSINE TRANSFERASE"/>
    <property type="match status" value="1"/>
</dbReference>
<accession>A0A150H7M6</accession>
<keyword evidence="3 5" id="KW-0949">S-adenosyl-L-methionine</keyword>
<evidence type="ECO:0000313" key="8">
    <source>
        <dbReference type="EMBL" id="KXZ58031.1"/>
    </source>
</evidence>
<sequence>MPTYRGGRHEHGQNFLTDPSIIATITRLVAATEGPIIEIGPGDGALTTPLAQLGRPVTAVEIDTRLARRLTQRLPSHVEVVADDFLTYRLPTSAHVLVGNLPFHQTTAILRRILHSPAWTDAIVLVQWEVARRRAGVGGATMMTAQWAPWFEFTLHSRVPARAFTPRPGVDGGILTIHRREHPLLSPTRRRQFHALVHRVYTGPGRGLAQILARTTSLGSPQIARAWLTRHGMTSAGLPKDMPVEAWVDLFKTTDSSPPAHRAQTQQVKSRRRRR</sequence>
<dbReference type="InterPro" id="IPR020596">
    <property type="entry name" value="rRNA_Ade_Mease_Trfase_CS"/>
</dbReference>
<dbReference type="Gene3D" id="1.10.8.100">
    <property type="entry name" value="Ribosomal RNA adenine dimethylase-like, domain 2"/>
    <property type="match status" value="1"/>
</dbReference>
<feature type="compositionally biased region" description="Polar residues" evidence="6">
    <location>
        <begin position="253"/>
        <end position="268"/>
    </location>
</feature>
<evidence type="ECO:0000256" key="5">
    <source>
        <dbReference type="PROSITE-ProRule" id="PRU01026"/>
    </source>
</evidence>
<keyword evidence="2 5" id="KW-0808">Transferase</keyword>
<keyword evidence="9" id="KW-1185">Reference proteome</keyword>
<dbReference type="Gene3D" id="3.40.50.150">
    <property type="entry name" value="Vaccinia Virus protein VP39"/>
    <property type="match status" value="1"/>
</dbReference>
<dbReference type="PANTHER" id="PTHR11727:SF7">
    <property type="entry name" value="DIMETHYLADENOSINE TRANSFERASE-RELATED"/>
    <property type="match status" value="1"/>
</dbReference>
<gene>
    <name evidence="8" type="primary">carB_1</name>
    <name evidence="8" type="ORF">Bravens_01063</name>
</gene>
<dbReference type="PATRIC" id="fig|479117.4.peg.1061"/>
<feature type="region of interest" description="Disordered" evidence="6">
    <location>
        <begin position="253"/>
        <end position="275"/>
    </location>
</feature>
<protein>
    <submittedName>
        <fullName evidence="8">rRNA methyltransferase</fullName>
        <ecNumber evidence="8">2.1.1.-</ecNumber>
    </submittedName>
</protein>
<evidence type="ECO:0000256" key="4">
    <source>
        <dbReference type="ARBA" id="ARBA00022884"/>
    </source>
</evidence>
<dbReference type="InterPro" id="IPR001737">
    <property type="entry name" value="KsgA/Erm"/>
</dbReference>
<dbReference type="Pfam" id="PF00398">
    <property type="entry name" value="RrnaAD"/>
    <property type="match status" value="1"/>
</dbReference>
<dbReference type="SMART" id="SM00650">
    <property type="entry name" value="rADc"/>
    <property type="match status" value="1"/>
</dbReference>
<feature type="binding site" evidence="5">
    <location>
        <position position="84"/>
    </location>
    <ligand>
        <name>S-adenosyl-L-methionine</name>
        <dbReference type="ChEBI" id="CHEBI:59789"/>
    </ligand>
</feature>
<comment type="similarity">
    <text evidence="5">Belongs to the class I-like SAM-binding methyltransferase superfamily. rRNA adenine N(6)-methyltransferase family.</text>
</comment>
<dbReference type="Proteomes" id="UP000243589">
    <property type="component" value="Unassembled WGS sequence"/>
</dbReference>
<dbReference type="NCBIfam" id="NF000499">
    <property type="entry name" value="Erm23S_rRNA_broad"/>
    <property type="match status" value="1"/>
</dbReference>
<dbReference type="PROSITE" id="PS51689">
    <property type="entry name" value="SAM_RNA_A_N6_MT"/>
    <property type="match status" value="1"/>
</dbReference>
<dbReference type="GO" id="GO:0005829">
    <property type="term" value="C:cytosol"/>
    <property type="evidence" value="ECO:0007669"/>
    <property type="project" value="TreeGrafter"/>
</dbReference>
<dbReference type="InterPro" id="IPR020598">
    <property type="entry name" value="rRNA_Ade_methylase_Trfase_N"/>
</dbReference>
<evidence type="ECO:0000313" key="9">
    <source>
        <dbReference type="Proteomes" id="UP000243589"/>
    </source>
</evidence>
<dbReference type="GO" id="GO:0000179">
    <property type="term" value="F:rRNA (adenine-N6,N6-)-dimethyltransferase activity"/>
    <property type="evidence" value="ECO:0007669"/>
    <property type="project" value="UniProtKB-UniRule"/>
</dbReference>
<feature type="binding site" evidence="5">
    <location>
        <position position="61"/>
    </location>
    <ligand>
        <name>S-adenosyl-L-methionine</name>
        <dbReference type="ChEBI" id="CHEBI:59789"/>
    </ligand>
</feature>
<dbReference type="CDD" id="cd02440">
    <property type="entry name" value="AdoMet_MTases"/>
    <property type="match status" value="1"/>
</dbReference>
<dbReference type="EMBL" id="LQQC01000010">
    <property type="protein sequence ID" value="KXZ58031.1"/>
    <property type="molecule type" value="Genomic_DNA"/>
</dbReference>
<dbReference type="InterPro" id="IPR029063">
    <property type="entry name" value="SAM-dependent_MTases_sf"/>
</dbReference>
<comment type="caution">
    <text evidence="8">The sequence shown here is derived from an EMBL/GenBank/DDBJ whole genome shotgun (WGS) entry which is preliminary data.</text>
</comment>
<evidence type="ECO:0000256" key="6">
    <source>
        <dbReference type="SAM" id="MobiDB-lite"/>
    </source>
</evidence>
<feature type="binding site" evidence="5">
    <location>
        <position position="14"/>
    </location>
    <ligand>
        <name>S-adenosyl-L-methionine</name>
        <dbReference type="ChEBI" id="CHEBI:59789"/>
    </ligand>
</feature>
<evidence type="ECO:0000259" key="7">
    <source>
        <dbReference type="SMART" id="SM00650"/>
    </source>
</evidence>
<dbReference type="AlphaFoldDB" id="A0A150H7M6"/>
<dbReference type="SUPFAM" id="SSF53335">
    <property type="entry name" value="S-adenosyl-L-methionine-dependent methyltransferases"/>
    <property type="match status" value="1"/>
</dbReference>
<evidence type="ECO:0000256" key="2">
    <source>
        <dbReference type="ARBA" id="ARBA00022679"/>
    </source>
</evidence>
<dbReference type="EC" id="2.1.1.-" evidence="8"/>
<feature type="binding site" evidence="5">
    <location>
        <position position="100"/>
    </location>
    <ligand>
        <name>S-adenosyl-L-methionine</name>
        <dbReference type="ChEBI" id="CHEBI:59789"/>
    </ligand>
</feature>
<dbReference type="RefSeq" id="WP_062021010.1">
    <property type="nucleotide sequence ID" value="NZ_LQQC01000010.1"/>
</dbReference>
<feature type="binding site" evidence="5">
    <location>
        <position position="40"/>
    </location>
    <ligand>
        <name>S-adenosyl-L-methionine</name>
        <dbReference type="ChEBI" id="CHEBI:59789"/>
    </ligand>
</feature>
<name>A0A150H7M6_9MICO</name>
<proteinExistence type="inferred from homology"/>
<feature type="domain" description="Ribosomal RNA adenine methylase transferase N-terminal" evidence="7">
    <location>
        <begin position="21"/>
        <end position="181"/>
    </location>
</feature>
<reference evidence="8 9" key="1">
    <citation type="submission" date="2016-01" db="EMBL/GenBank/DDBJ databases">
        <title>Use of Whole Genome Sequencing to ascertain that Brevibacterium massiliense (Roux, Raoult 2009) is a later heterotypic synonym of Brevibacterium ravenspurgense (Mages 2008).</title>
        <authorList>
            <person name="Bernier A.-M."/>
            <person name="Burdz T."/>
            <person name="Huynh C."/>
            <person name="Pachecho A.L."/>
            <person name="Wiebe D."/>
            <person name="Bonner C."/>
            <person name="Bernard K."/>
        </authorList>
    </citation>
    <scope>NUCLEOTIDE SEQUENCE [LARGE SCALE GENOMIC DNA]</scope>
    <source>
        <strain evidence="8 9">CCUG56047</strain>
    </source>
</reference>
<dbReference type="PROSITE" id="PS01131">
    <property type="entry name" value="RRNA_A_DIMETH"/>
    <property type="match status" value="1"/>
</dbReference>
<evidence type="ECO:0000256" key="3">
    <source>
        <dbReference type="ARBA" id="ARBA00022691"/>
    </source>
</evidence>